<reference evidence="2 3" key="1">
    <citation type="journal article" date="2023" name="Microb. Genom.">
        <title>Mesoterricola silvestris gen. nov., sp. nov., Mesoterricola sediminis sp. nov., Geothrix oryzae sp. nov., Geothrix edaphica sp. nov., Geothrix rubra sp. nov., and Geothrix limicola sp. nov., six novel members of Acidobacteriota isolated from soils.</title>
        <authorList>
            <person name="Weisberg A.J."/>
            <person name="Pearce E."/>
            <person name="Kramer C.G."/>
            <person name="Chang J.H."/>
            <person name="Clarke C.R."/>
        </authorList>
    </citation>
    <scope>NUCLEOTIDE SEQUENCE [LARGE SCALE GENOMIC DNA]</scope>
    <source>
        <strain evidence="2 3">NE20-4-1</strain>
    </source>
</reference>
<feature type="region of interest" description="Disordered" evidence="1">
    <location>
        <begin position="104"/>
        <end position="147"/>
    </location>
</feature>
<protein>
    <submittedName>
        <fullName evidence="2">Uncharacterized protein</fullName>
    </submittedName>
</protein>
<comment type="caution">
    <text evidence="2">The sequence shown here is derived from an EMBL/GenBank/DDBJ whole genome shotgun (WGS) entry which is preliminary data.</text>
</comment>
<evidence type="ECO:0000256" key="1">
    <source>
        <dbReference type="SAM" id="MobiDB-lite"/>
    </source>
</evidence>
<gene>
    <name evidence="2" type="ORF">PV383_22325</name>
</gene>
<feature type="region of interest" description="Disordered" evidence="1">
    <location>
        <begin position="1"/>
        <end position="20"/>
    </location>
</feature>
<dbReference type="Proteomes" id="UP001282474">
    <property type="component" value="Unassembled WGS sequence"/>
</dbReference>
<evidence type="ECO:0000313" key="2">
    <source>
        <dbReference type="EMBL" id="MDX3039892.1"/>
    </source>
</evidence>
<feature type="compositionally biased region" description="Gly residues" evidence="1">
    <location>
        <begin position="1"/>
        <end position="19"/>
    </location>
</feature>
<dbReference type="EMBL" id="JARAWJ010000016">
    <property type="protein sequence ID" value="MDX3039892.1"/>
    <property type="molecule type" value="Genomic_DNA"/>
</dbReference>
<dbReference type="RefSeq" id="WP_237270446.1">
    <property type="nucleotide sequence ID" value="NZ_JABXWH010000010.1"/>
</dbReference>
<sequence length="147" mass="14832">MQQGVGGVSQEDLGGGGRPQGLLVTDVDDMAQRVRALLVGDADSPEIAGDEDVDRLAQPAGEVTHDLACLARHLPLAAGQIGPAPQAGAGDVVGRVRPQQAALLQGLDQAQRGRLGQSGGVGDLAQGDNGPVLAQQVQDCPLPAPGR</sequence>
<organism evidence="2 3">
    <name type="scientific">Streptomyces caniscabiei</name>
    <dbReference type="NCBI Taxonomy" id="2746961"/>
    <lineage>
        <taxon>Bacteria</taxon>
        <taxon>Bacillati</taxon>
        <taxon>Actinomycetota</taxon>
        <taxon>Actinomycetes</taxon>
        <taxon>Kitasatosporales</taxon>
        <taxon>Streptomycetaceae</taxon>
        <taxon>Streptomyces</taxon>
    </lineage>
</organism>
<feature type="compositionally biased region" description="Low complexity" evidence="1">
    <location>
        <begin position="104"/>
        <end position="115"/>
    </location>
</feature>
<keyword evidence="3" id="KW-1185">Reference proteome</keyword>
<proteinExistence type="predicted"/>
<accession>A0ABU4MS27</accession>
<name>A0ABU4MS27_9ACTN</name>
<evidence type="ECO:0000313" key="3">
    <source>
        <dbReference type="Proteomes" id="UP001282474"/>
    </source>
</evidence>